<evidence type="ECO:0000313" key="2">
    <source>
        <dbReference type="EMBL" id="EGO29047.1"/>
    </source>
</evidence>
<name>F8NGB2_SERL9</name>
<proteinExistence type="predicted"/>
<evidence type="ECO:0000256" key="1">
    <source>
        <dbReference type="SAM" id="MobiDB-lite"/>
    </source>
</evidence>
<feature type="compositionally biased region" description="Low complexity" evidence="1">
    <location>
        <begin position="150"/>
        <end position="162"/>
    </location>
</feature>
<dbReference type="GeneID" id="18813083"/>
<dbReference type="EMBL" id="GL945429">
    <property type="protein sequence ID" value="EGO29047.1"/>
    <property type="molecule type" value="Genomic_DNA"/>
</dbReference>
<feature type="compositionally biased region" description="Basic and acidic residues" evidence="1">
    <location>
        <begin position="739"/>
        <end position="753"/>
    </location>
</feature>
<reference evidence="2" key="1">
    <citation type="submission" date="2011-04" db="EMBL/GenBank/DDBJ databases">
        <title>Evolution of plant cell wall degrading machinery underlies the functional diversity of forest fungi.</title>
        <authorList>
            <consortium name="US DOE Joint Genome Institute (JGI-PGF)"/>
            <person name="Eastwood D.C."/>
            <person name="Floudas D."/>
            <person name="Binder M."/>
            <person name="Majcherczyk A."/>
            <person name="Schneider P."/>
            <person name="Aerts A."/>
            <person name="Asiegbu F.O."/>
            <person name="Baker S.E."/>
            <person name="Barry K."/>
            <person name="Bendiksby M."/>
            <person name="Blumentritt M."/>
            <person name="Coutinho P.M."/>
            <person name="Cullen D."/>
            <person name="Cullen D."/>
            <person name="Gathman A."/>
            <person name="Goodell B."/>
            <person name="Henrissat B."/>
            <person name="Ihrmark K."/>
            <person name="Kauserud H."/>
            <person name="Kohler A."/>
            <person name="LaButti K."/>
            <person name="Lapidus A."/>
            <person name="Lavin J.L."/>
            <person name="Lee Y.-H."/>
            <person name="Lindquist E."/>
            <person name="Lilly W."/>
            <person name="Lucas S."/>
            <person name="Morin E."/>
            <person name="Murat C."/>
            <person name="Oguiza J.A."/>
            <person name="Park J."/>
            <person name="Pisabarro A.G."/>
            <person name="Riley R."/>
            <person name="Rosling A."/>
            <person name="Salamov A."/>
            <person name="Schmidt O."/>
            <person name="Schmutz J."/>
            <person name="Skrede I."/>
            <person name="Stenlid J."/>
            <person name="Wiebenga A."/>
            <person name="Xie X."/>
            <person name="Kues U."/>
            <person name="Hibbett D.S."/>
            <person name="Hoffmeister D."/>
            <person name="Hogberg N."/>
            <person name="Martin F."/>
            <person name="Grigoriev I.V."/>
            <person name="Watkinson S.C."/>
        </authorList>
    </citation>
    <scope>NUCLEOTIDE SEQUENCE</scope>
    <source>
        <strain evidence="2">S7.9</strain>
    </source>
</reference>
<protein>
    <submittedName>
        <fullName evidence="2">Uncharacterized protein</fullName>
    </submittedName>
</protein>
<sequence length="947" mass="104745">MDATTVIHELEDIYDWPPPVAKLADLLSQPLPSWLATVTTENYGGSTSLKVVFDLVMTASSDLRALSGSVAYGCPRPTIPIWITMLKHLFLHCSEHISILEDEYFVRPRAPHSQDVSSSGPITDGFASLIIAHYVDRADEDQDTGSACHSSQDSCTSSSSDDNSSHVRDENYGDNGEITKKRKANTSSSKNHSLKFPIHAHLLPTRGRHLSAVLPIIAVADEYNIIPLMSSMLYQRRVWHIDQPVIGIIFQGTGTVGQVLFGWLDHDSGTSGDLPGVHIACASPNSQPKASLGIFDLTDPVAAMTLAQFVLGLSSYFKDLINATSVTSVDADPSLHWRSDLIDISSESGEQWKERVSSLAAGPQLCLREICILFTRKDTMNPEAPNLFAAVSNMMVLKVTTKDRSPAENQLSVDKYSASKKSKTNVSNSSFAMKSENGLDEELSITNWLFDRRAFTIGRILLADLAQDPESEHKDINEKIKFYDETTKFCWPSSWKTLSDLPGSDLSIEGHRRMLFQNYNNYVQGGNEVPNLETKIVELLCSRFSSMLSSSDGAYTRALAAAKRNSNEAERRHDWDNLLLKFFTTSKYTGSTNRDVLLERFLNAPRNIALDAMRTSAADHVRERSALASQYALHCSLADFSAQGQNEDVVSQALQARNQSASFVEQVKGDIEARLLDALERRTNQEPTRGVCDAILVVPLEGVCAEIVKILGKSDGRKFVKNLALIAHPGAEKSASGTGKDDRANSDSARHLTVEPQPSSVTDNSKSTSYPSLHNVFTATVPRPPSESSETLSKDVVQLQAAQDGEIDNDLLLPVLTAEYKKKDVTTTFKALNQSRMYTVSALYFLRSLGIVDFPLFGLVTSGSEGAVSMAWYSSKQQKIFLMERNLQLYDISDPLQVYEFSVVLLRIAEHGQKLKVKLQEMLSKIDERSKIKTFKHWSNLAQPKEL</sequence>
<dbReference type="Proteomes" id="UP000008064">
    <property type="component" value="Unassembled WGS sequence"/>
</dbReference>
<organism>
    <name type="scientific">Serpula lacrymans var. lacrymans (strain S7.9)</name>
    <name type="common">Dry rot fungus</name>
    <dbReference type="NCBI Taxonomy" id="578457"/>
    <lineage>
        <taxon>Eukaryota</taxon>
        <taxon>Fungi</taxon>
        <taxon>Dikarya</taxon>
        <taxon>Basidiomycota</taxon>
        <taxon>Agaricomycotina</taxon>
        <taxon>Agaricomycetes</taxon>
        <taxon>Agaricomycetidae</taxon>
        <taxon>Boletales</taxon>
        <taxon>Coniophorineae</taxon>
        <taxon>Serpulaceae</taxon>
        <taxon>Serpula</taxon>
    </lineage>
</organism>
<dbReference type="RefSeq" id="XP_007313289.1">
    <property type="nucleotide sequence ID" value="XM_007313227.1"/>
</dbReference>
<gene>
    <name evidence="2" type="ORF">SERLADRAFT_412719</name>
</gene>
<accession>F8NGB2</accession>
<feature type="compositionally biased region" description="Polar residues" evidence="1">
    <location>
        <begin position="756"/>
        <end position="770"/>
    </location>
</feature>
<feature type="region of interest" description="Disordered" evidence="1">
    <location>
        <begin position="142"/>
        <end position="191"/>
    </location>
</feature>
<dbReference type="KEGG" id="sla:SERLADRAFT_412719"/>
<dbReference type="HOGENOM" id="CLU_007832_0_0_1"/>
<dbReference type="AlphaFoldDB" id="F8NGB2"/>
<feature type="region of interest" description="Disordered" evidence="1">
    <location>
        <begin position="731"/>
        <end position="770"/>
    </location>
</feature>
<dbReference type="OrthoDB" id="2758165at2759"/>